<dbReference type="OrthoDB" id="153483at2"/>
<dbReference type="AlphaFoldDB" id="A0A2N8HE13"/>
<feature type="transmembrane region" description="Helical" evidence="2">
    <location>
        <begin position="325"/>
        <end position="346"/>
    </location>
</feature>
<accession>A0A2N8HE13</accession>
<feature type="transmembrane region" description="Helical" evidence="2">
    <location>
        <begin position="424"/>
        <end position="445"/>
    </location>
</feature>
<dbReference type="InterPro" id="IPR025640">
    <property type="entry name" value="GYF_2"/>
</dbReference>
<feature type="compositionally biased region" description="Polar residues" evidence="1">
    <location>
        <begin position="60"/>
        <end position="69"/>
    </location>
</feature>
<proteinExistence type="predicted"/>
<feature type="transmembrane region" description="Helical" evidence="2">
    <location>
        <begin position="264"/>
        <end position="284"/>
    </location>
</feature>
<dbReference type="RefSeq" id="WP_102713609.1">
    <property type="nucleotide sequence ID" value="NZ_PJKA01000010.1"/>
</dbReference>
<feature type="transmembrane region" description="Helical" evidence="2">
    <location>
        <begin position="358"/>
        <end position="383"/>
    </location>
</feature>
<sequence>MKSYLIKLPDGTQMGPFPWEKIDKLYASRRISGDDLVWTEGIPAWLPLREVQKQKAEPHPQQTDASNDSRQGKKEESYFLSSGGESRKGPYTFKEINSWYHTGQLSPEAFLWKEEMTEWVRVGEFISSHQGDSSFWGSIFGMLSSLTGLSPIEKFSLKSMFKGMFHRRTVQERIDFFTSGGLKSTPSLKEISTDWPTPWIFIRILGLSLLMCIGCLSMLEAFNNSPVVGGAASLGLLFAISFAVPFSVLVLFAEFNVRRNISWYSIIVLVLGGGTLSLIVTLILNDLSGNPRAAYWAGPIEELAKLIVVIFFARKFFLNGQILNGMLCGAAVGAGFAGFETAGYIMSTEYGSDPLDTAVLRGILAPFAHVSWSAIMAGAFWLAMKKQRQNSTPSILQPSFWRIAVIPIGLHMFWNSPLLMKSELLVLCKYGICAVICWCMVFLLLNEGLIQVRQAKEHKIDL</sequence>
<dbReference type="InterPro" id="IPR035445">
    <property type="entry name" value="GYF-like_dom_sf"/>
</dbReference>
<keyword evidence="2" id="KW-0812">Transmembrane</keyword>
<evidence type="ECO:0000313" key="4">
    <source>
        <dbReference type="EMBL" id="PNC18208.1"/>
    </source>
</evidence>
<comment type="caution">
    <text evidence="4">The sequence shown here is derived from an EMBL/GenBank/DDBJ whole genome shotgun (WGS) entry which is preliminary data.</text>
</comment>
<dbReference type="GO" id="GO:0008233">
    <property type="term" value="F:peptidase activity"/>
    <property type="evidence" value="ECO:0007669"/>
    <property type="project" value="InterPro"/>
</dbReference>
<dbReference type="EMBL" id="PJKA01000010">
    <property type="protein sequence ID" value="PNC18208.1"/>
    <property type="molecule type" value="Genomic_DNA"/>
</dbReference>
<feature type="domain" description="GYF" evidence="3">
    <location>
        <begin position="10"/>
        <end position="52"/>
    </location>
</feature>
<evidence type="ECO:0000256" key="2">
    <source>
        <dbReference type="SAM" id="Phobius"/>
    </source>
</evidence>
<dbReference type="Proteomes" id="UP000236000">
    <property type="component" value="Unassembled WGS sequence"/>
</dbReference>
<feature type="region of interest" description="Disordered" evidence="1">
    <location>
        <begin position="52"/>
        <end position="85"/>
    </location>
</feature>
<gene>
    <name evidence="4" type="ORF">CXU22_06145</name>
</gene>
<feature type="domain" description="GYF" evidence="3">
    <location>
        <begin position="78"/>
        <end position="124"/>
    </location>
</feature>
<feature type="transmembrane region" description="Helical" evidence="2">
    <location>
        <begin position="231"/>
        <end position="252"/>
    </location>
</feature>
<organism evidence="4 5">
    <name type="scientific">Akkermansia muciniphila</name>
    <dbReference type="NCBI Taxonomy" id="239935"/>
    <lineage>
        <taxon>Bacteria</taxon>
        <taxon>Pseudomonadati</taxon>
        <taxon>Verrucomicrobiota</taxon>
        <taxon>Verrucomicrobiia</taxon>
        <taxon>Verrucomicrobiales</taxon>
        <taxon>Akkermansiaceae</taxon>
        <taxon>Akkermansia</taxon>
    </lineage>
</organism>
<keyword evidence="2" id="KW-0472">Membrane</keyword>
<dbReference type="SUPFAM" id="SSF55277">
    <property type="entry name" value="GYF domain"/>
    <property type="match status" value="1"/>
</dbReference>
<evidence type="ECO:0000313" key="5">
    <source>
        <dbReference type="Proteomes" id="UP000236000"/>
    </source>
</evidence>
<feature type="transmembrane region" description="Helical" evidence="2">
    <location>
        <begin position="296"/>
        <end position="313"/>
    </location>
</feature>
<protein>
    <recommendedName>
        <fullName evidence="3">GYF domain-containing protein</fullName>
    </recommendedName>
</protein>
<dbReference type="PANTHER" id="PTHR36844:SF1">
    <property type="entry name" value="PROTEASE PRSW"/>
    <property type="match status" value="1"/>
</dbReference>
<dbReference type="Pfam" id="PF14237">
    <property type="entry name" value="GYF_2"/>
    <property type="match status" value="2"/>
</dbReference>
<name>A0A2N8HE13_9BACT</name>
<evidence type="ECO:0000259" key="3">
    <source>
        <dbReference type="Pfam" id="PF14237"/>
    </source>
</evidence>
<feature type="transmembrane region" description="Helical" evidence="2">
    <location>
        <begin position="395"/>
        <end position="412"/>
    </location>
</feature>
<dbReference type="Pfam" id="PF13367">
    <property type="entry name" value="PrsW-protease"/>
    <property type="match status" value="1"/>
</dbReference>
<evidence type="ECO:0000256" key="1">
    <source>
        <dbReference type="SAM" id="MobiDB-lite"/>
    </source>
</evidence>
<keyword evidence="2" id="KW-1133">Transmembrane helix</keyword>
<reference evidence="4 5" key="1">
    <citation type="journal article" date="2017" name="BMC Genomics">
        <title>Genome sequencing of 39 Akkermansia muciniphila isolates reveals its population structure, genomic and functional diverisity, and global distribution in mammalian gut microbiotas.</title>
        <authorList>
            <person name="Guo X."/>
            <person name="Li S."/>
            <person name="Zhang J."/>
            <person name="Wu F."/>
            <person name="Li X."/>
            <person name="Wu D."/>
            <person name="Zhang M."/>
            <person name="Ou Z."/>
            <person name="Jie Z."/>
            <person name="Yan Q."/>
            <person name="Li P."/>
            <person name="Yi J."/>
            <person name="Peng Y."/>
        </authorList>
    </citation>
    <scope>NUCLEOTIDE SEQUENCE [LARGE SCALE GENOMIC DNA]</scope>
    <source>
        <strain evidence="4 5">GP24</strain>
    </source>
</reference>
<dbReference type="InterPro" id="IPR026898">
    <property type="entry name" value="PrsW"/>
</dbReference>
<feature type="transmembrane region" description="Helical" evidence="2">
    <location>
        <begin position="200"/>
        <end position="219"/>
    </location>
</feature>
<dbReference type="PANTHER" id="PTHR36844">
    <property type="entry name" value="PROTEASE PRSW"/>
    <property type="match status" value="1"/>
</dbReference>